<gene>
    <name evidence="2" type="ORF">K1X11_019040</name>
</gene>
<keyword evidence="1" id="KW-0812">Transmembrane</keyword>
<evidence type="ECO:0008006" key="4">
    <source>
        <dbReference type="Google" id="ProtNLM"/>
    </source>
</evidence>
<evidence type="ECO:0000256" key="1">
    <source>
        <dbReference type="SAM" id="Phobius"/>
    </source>
</evidence>
<keyword evidence="1" id="KW-1133">Transmembrane helix</keyword>
<sequence>MNSATSSTPTGPDPRDGEIDQLLASRFRDTTPAFERRWVDLQRELRRGAAEGARLRPARRWSRPAWWGGALVALSGAAAALLLVLRPTVAPTPNPTATAAAEYSPAFVELLEINDLLHEASPLLDAENRDALLHLAAAPTSHT</sequence>
<evidence type="ECO:0000313" key="2">
    <source>
        <dbReference type="EMBL" id="WRQ86914.1"/>
    </source>
</evidence>
<name>A0ABZ1C5N1_9BACT</name>
<protein>
    <recommendedName>
        <fullName evidence="4">Anti sigma-E protein RseA N-terminal domain-containing protein</fullName>
    </recommendedName>
</protein>
<dbReference type="RefSeq" id="WP_221030749.1">
    <property type="nucleotide sequence ID" value="NZ_CP139781.1"/>
</dbReference>
<dbReference type="EMBL" id="CP139781">
    <property type="protein sequence ID" value="WRQ86914.1"/>
    <property type="molecule type" value="Genomic_DNA"/>
</dbReference>
<organism evidence="2 3">
    <name type="scientific">Actomonas aquatica</name>
    <dbReference type="NCBI Taxonomy" id="2866162"/>
    <lineage>
        <taxon>Bacteria</taxon>
        <taxon>Pseudomonadati</taxon>
        <taxon>Verrucomicrobiota</taxon>
        <taxon>Opitutia</taxon>
        <taxon>Opitutales</taxon>
        <taxon>Opitutaceae</taxon>
        <taxon>Actomonas</taxon>
    </lineage>
</organism>
<evidence type="ECO:0000313" key="3">
    <source>
        <dbReference type="Proteomes" id="UP000738431"/>
    </source>
</evidence>
<accession>A0ABZ1C5N1</accession>
<keyword evidence="1" id="KW-0472">Membrane</keyword>
<dbReference type="Proteomes" id="UP000738431">
    <property type="component" value="Chromosome"/>
</dbReference>
<keyword evidence="3" id="KW-1185">Reference proteome</keyword>
<proteinExistence type="predicted"/>
<reference evidence="2 3" key="1">
    <citation type="submission" date="2023-12" db="EMBL/GenBank/DDBJ databases">
        <title>Description of an unclassified Opitutus bacterium of Verrucomicrobiota.</title>
        <authorList>
            <person name="Zhang D.-F."/>
        </authorList>
    </citation>
    <scope>NUCLEOTIDE SEQUENCE [LARGE SCALE GENOMIC DNA]</scope>
    <source>
        <strain evidence="2 3">WL0086</strain>
    </source>
</reference>
<feature type="transmembrane region" description="Helical" evidence="1">
    <location>
        <begin position="64"/>
        <end position="85"/>
    </location>
</feature>